<evidence type="ECO:0000256" key="2">
    <source>
        <dbReference type="SAM" id="Phobius"/>
    </source>
</evidence>
<evidence type="ECO:0000313" key="4">
    <source>
        <dbReference type="Proteomes" id="UP000766904"/>
    </source>
</evidence>
<sequence length="347" mass="36521">MTLHRRNLLKLTGAAAAAAVGTTAGCLETVGLDDGEVPAYATWLHLDADDDVVFAYVDWAALEALDDPDPEEGDEDADDWGDHEDAMIAYPMLGAFVGIVGAGFGLWGTGLMGLVQPDEDADDEDEPAADDFETNVEEILWVNDALVLAGEIDTEEIAGELTTVPDDVFAMEREHEQRGEIGDFARYEPVEGDEDAMGPDVLAVSEEAIVFASDDDVDAAELVRGPIEAREGDGAADAEPDVEWLLEEAGHGQLAFGGYADDADDEEATDGAEFDHLEGATGVCSSLDLEDDGATGAFAALGDDLAADEDELEGVLGTSAAEATIEVDDGRVTASATWEEDVTDEQA</sequence>
<reference evidence="3" key="1">
    <citation type="submission" date="2017-11" db="EMBL/GenBank/DDBJ databases">
        <authorList>
            <person name="Kajale S.C."/>
            <person name="Sharma A."/>
        </authorList>
    </citation>
    <scope>NUCLEOTIDE SEQUENCE</scope>
    <source>
        <strain evidence="3">LS1_42</strain>
    </source>
</reference>
<dbReference type="Proteomes" id="UP000766904">
    <property type="component" value="Unassembled WGS sequence"/>
</dbReference>
<evidence type="ECO:0000313" key="3">
    <source>
        <dbReference type="EMBL" id="TYL39316.1"/>
    </source>
</evidence>
<keyword evidence="2" id="KW-1133">Transmembrane helix</keyword>
<keyword evidence="4" id="KW-1185">Reference proteome</keyword>
<protein>
    <submittedName>
        <fullName evidence="3">Uncharacterized protein</fullName>
    </submittedName>
</protein>
<gene>
    <name evidence="3" type="ORF">CV102_08550</name>
</gene>
<proteinExistence type="predicted"/>
<name>A0A8J8Q4T1_9EURY</name>
<dbReference type="RefSeq" id="WP_148857460.1">
    <property type="nucleotide sequence ID" value="NZ_PHNJ01000003.1"/>
</dbReference>
<feature type="compositionally biased region" description="Acidic residues" evidence="1">
    <location>
        <begin position="338"/>
        <end position="347"/>
    </location>
</feature>
<keyword evidence="2" id="KW-0472">Membrane</keyword>
<dbReference type="EMBL" id="PHNJ01000003">
    <property type="protein sequence ID" value="TYL39316.1"/>
    <property type="molecule type" value="Genomic_DNA"/>
</dbReference>
<accession>A0A8J8Q4T1</accession>
<dbReference type="PROSITE" id="PS51318">
    <property type="entry name" value="TAT"/>
    <property type="match status" value="1"/>
</dbReference>
<keyword evidence="2" id="KW-0812">Transmembrane</keyword>
<evidence type="ECO:0000256" key="1">
    <source>
        <dbReference type="SAM" id="MobiDB-lite"/>
    </source>
</evidence>
<dbReference type="InterPro" id="IPR006311">
    <property type="entry name" value="TAT_signal"/>
</dbReference>
<dbReference type="PROSITE" id="PS51257">
    <property type="entry name" value="PROKAR_LIPOPROTEIN"/>
    <property type="match status" value="1"/>
</dbReference>
<organism evidence="3 4">
    <name type="scientific">Natronococcus pandeyae</name>
    <dbReference type="NCBI Taxonomy" id="2055836"/>
    <lineage>
        <taxon>Archaea</taxon>
        <taxon>Methanobacteriati</taxon>
        <taxon>Methanobacteriota</taxon>
        <taxon>Stenosarchaea group</taxon>
        <taxon>Halobacteria</taxon>
        <taxon>Halobacteriales</taxon>
        <taxon>Natrialbaceae</taxon>
        <taxon>Natronococcus</taxon>
    </lineage>
</organism>
<feature type="transmembrane region" description="Helical" evidence="2">
    <location>
        <begin position="88"/>
        <end position="107"/>
    </location>
</feature>
<comment type="caution">
    <text evidence="3">The sequence shown here is derived from an EMBL/GenBank/DDBJ whole genome shotgun (WGS) entry which is preliminary data.</text>
</comment>
<feature type="region of interest" description="Disordered" evidence="1">
    <location>
        <begin position="327"/>
        <end position="347"/>
    </location>
</feature>
<dbReference type="AlphaFoldDB" id="A0A8J8Q4T1"/>